<keyword evidence="1" id="KW-1133">Transmembrane helix</keyword>
<protein>
    <submittedName>
        <fullName evidence="4">DUF4974 domain-containing protein</fullName>
    </submittedName>
</protein>
<accession>A0ABP7ZVV5</accession>
<feature type="transmembrane region" description="Helical" evidence="1">
    <location>
        <begin position="90"/>
        <end position="111"/>
    </location>
</feature>
<comment type="caution">
    <text evidence="4">The sequence shown here is derived from an EMBL/GenBank/DDBJ whole genome shotgun (WGS) entry which is preliminary data.</text>
</comment>
<dbReference type="Pfam" id="PF04773">
    <property type="entry name" value="FecR"/>
    <property type="match status" value="1"/>
</dbReference>
<dbReference type="Gene3D" id="3.55.50.30">
    <property type="match status" value="1"/>
</dbReference>
<sequence length="393" mass="43988">MQTSRFSELFEGYLANTLTPKEMLELEQLIADEQNDAQLRQLIGRGFKSDPIHGEQLDTEDNWLQGLEQKVLQTIQQPKPAKIISFQNKWIRLVGAIVLLAGLGLTIHYLVNNDANAPRQARVLPGGNKATIRLDNGTQVDLSESQSEIVLGQQLAYADGSLVLGVAAEDVSGRNMVIDVPKGGTYKIALPDGSKVWLNADSRLRYIVDRTAETRTLELEGEAYFEVAHQYRTKGKEKILLPFVVHTPGQTIKVLGTSFNVTAYNGEPDRTTLVEGKVELSLPDGSNKQYLKPNQQATIRGRAITIADVESSGYISWKEGTFNFSDESLEIILNQVARWYAIDVEFEDANLKKLKFEGIIPRYENLDTLLKTLEKTGDVRFERKGNLLLVRKK</sequence>
<evidence type="ECO:0000313" key="5">
    <source>
        <dbReference type="Proteomes" id="UP001500167"/>
    </source>
</evidence>
<name>A0ABP7ZVV5_9SPHI</name>
<dbReference type="PANTHER" id="PTHR30273:SF2">
    <property type="entry name" value="PROTEIN FECR"/>
    <property type="match status" value="1"/>
</dbReference>
<evidence type="ECO:0000259" key="3">
    <source>
        <dbReference type="Pfam" id="PF16344"/>
    </source>
</evidence>
<dbReference type="EMBL" id="BAAAZK010000002">
    <property type="protein sequence ID" value="GAA4171563.1"/>
    <property type="molecule type" value="Genomic_DNA"/>
</dbReference>
<dbReference type="PANTHER" id="PTHR30273">
    <property type="entry name" value="PERIPLASMIC SIGNAL SENSOR AND SIGMA FACTOR ACTIVATOR FECR-RELATED"/>
    <property type="match status" value="1"/>
</dbReference>
<dbReference type="Proteomes" id="UP001500167">
    <property type="component" value="Unassembled WGS sequence"/>
</dbReference>
<reference evidence="5" key="1">
    <citation type="journal article" date="2019" name="Int. J. Syst. Evol. Microbiol.">
        <title>The Global Catalogue of Microorganisms (GCM) 10K type strain sequencing project: providing services to taxonomists for standard genome sequencing and annotation.</title>
        <authorList>
            <consortium name="The Broad Institute Genomics Platform"/>
            <consortium name="The Broad Institute Genome Sequencing Center for Infectious Disease"/>
            <person name="Wu L."/>
            <person name="Ma J."/>
        </authorList>
    </citation>
    <scope>NUCLEOTIDE SEQUENCE [LARGE SCALE GENOMIC DNA]</scope>
    <source>
        <strain evidence="5">JCM 16722</strain>
    </source>
</reference>
<keyword evidence="1" id="KW-0472">Membrane</keyword>
<keyword evidence="5" id="KW-1185">Reference proteome</keyword>
<dbReference type="Gene3D" id="2.60.120.1440">
    <property type="match status" value="1"/>
</dbReference>
<gene>
    <name evidence="4" type="ORF">GCM10022218_11800</name>
</gene>
<evidence type="ECO:0000256" key="1">
    <source>
        <dbReference type="SAM" id="Phobius"/>
    </source>
</evidence>
<keyword evidence="1" id="KW-0812">Transmembrane</keyword>
<dbReference type="InterPro" id="IPR012373">
    <property type="entry name" value="Ferrdict_sens_TM"/>
</dbReference>
<dbReference type="InterPro" id="IPR006860">
    <property type="entry name" value="FecR"/>
</dbReference>
<dbReference type="Pfam" id="PF16344">
    <property type="entry name" value="FecR_C"/>
    <property type="match status" value="1"/>
</dbReference>
<feature type="domain" description="FecR protein" evidence="2">
    <location>
        <begin position="178"/>
        <end position="279"/>
    </location>
</feature>
<proteinExistence type="predicted"/>
<evidence type="ECO:0000259" key="2">
    <source>
        <dbReference type="Pfam" id="PF04773"/>
    </source>
</evidence>
<organism evidence="4 5">
    <name type="scientific">Sphingobacterium ginsenosidimutans</name>
    <dbReference type="NCBI Taxonomy" id="687845"/>
    <lineage>
        <taxon>Bacteria</taxon>
        <taxon>Pseudomonadati</taxon>
        <taxon>Bacteroidota</taxon>
        <taxon>Sphingobacteriia</taxon>
        <taxon>Sphingobacteriales</taxon>
        <taxon>Sphingobacteriaceae</taxon>
        <taxon>Sphingobacterium</taxon>
    </lineage>
</organism>
<evidence type="ECO:0000313" key="4">
    <source>
        <dbReference type="EMBL" id="GAA4171563.1"/>
    </source>
</evidence>
<dbReference type="RefSeq" id="WP_346084853.1">
    <property type="nucleotide sequence ID" value="NZ_BAAAZK010000002.1"/>
</dbReference>
<dbReference type="InterPro" id="IPR032508">
    <property type="entry name" value="FecR_C"/>
</dbReference>
<feature type="domain" description="Protein FecR C-terminal" evidence="3">
    <location>
        <begin position="322"/>
        <end position="387"/>
    </location>
</feature>